<feature type="domain" description="BIG2" evidence="2">
    <location>
        <begin position="321"/>
        <end position="404"/>
    </location>
</feature>
<keyword evidence="1" id="KW-0732">Signal</keyword>
<evidence type="ECO:0000256" key="1">
    <source>
        <dbReference type="SAM" id="SignalP"/>
    </source>
</evidence>
<dbReference type="SMART" id="SM00635">
    <property type="entry name" value="BID_2"/>
    <property type="match status" value="2"/>
</dbReference>
<evidence type="ECO:0000313" key="4">
    <source>
        <dbReference type="Proteomes" id="UP000276417"/>
    </source>
</evidence>
<accession>A0A3G8YG89</accession>
<feature type="signal peptide" evidence="1">
    <location>
        <begin position="1"/>
        <end position="18"/>
    </location>
</feature>
<evidence type="ECO:0000259" key="2">
    <source>
        <dbReference type="SMART" id="SM00635"/>
    </source>
</evidence>
<evidence type="ECO:0000313" key="3">
    <source>
        <dbReference type="EMBL" id="AZI44308.1"/>
    </source>
</evidence>
<gene>
    <name evidence="3" type="ORF">EHF33_15575</name>
</gene>
<dbReference type="InterPro" id="IPR003343">
    <property type="entry name" value="Big_2"/>
</dbReference>
<name>A0A3G8YG89_9DEIO</name>
<proteinExistence type="predicted"/>
<dbReference type="Proteomes" id="UP000276417">
    <property type="component" value="Chromosome 2"/>
</dbReference>
<reference evidence="3 4" key="1">
    <citation type="submission" date="2018-11" db="EMBL/GenBank/DDBJ databases">
        <title>Deinococcus shelandsis sp. nov., isolated from South Shetland Islands soil of Antarctica.</title>
        <authorList>
            <person name="Tian J."/>
        </authorList>
    </citation>
    <scope>NUCLEOTIDE SEQUENCE [LARGE SCALE GENOMIC DNA]</scope>
    <source>
        <strain evidence="3 4">S14-83T</strain>
    </source>
</reference>
<protein>
    <recommendedName>
        <fullName evidence="2">BIG2 domain-containing protein</fullName>
    </recommendedName>
</protein>
<feature type="domain" description="BIG2" evidence="2">
    <location>
        <begin position="126"/>
        <end position="209"/>
    </location>
</feature>
<dbReference type="KEGG" id="dph:EHF33_15575"/>
<keyword evidence="4" id="KW-1185">Reference proteome</keyword>
<dbReference type="PROSITE" id="PS51257">
    <property type="entry name" value="PROKAR_LIPOPROTEIN"/>
    <property type="match status" value="1"/>
</dbReference>
<feature type="chain" id="PRO_5018119252" description="BIG2 domain-containing protein" evidence="1">
    <location>
        <begin position="19"/>
        <end position="779"/>
    </location>
</feature>
<dbReference type="Gene3D" id="2.60.40.1080">
    <property type="match status" value="1"/>
</dbReference>
<organism evidence="3 4">
    <name type="scientific">Deinococcus psychrotolerans</name>
    <dbReference type="NCBI Taxonomy" id="2489213"/>
    <lineage>
        <taxon>Bacteria</taxon>
        <taxon>Thermotogati</taxon>
        <taxon>Deinococcota</taxon>
        <taxon>Deinococci</taxon>
        <taxon>Deinococcales</taxon>
        <taxon>Deinococcaceae</taxon>
        <taxon>Deinococcus</taxon>
    </lineage>
</organism>
<sequence length="779" mass="79715">MKLINSLPFILITTLLLAACGATIPTTKPPATVTAPTISATPTALNVPTGQQQTASLSVTNTTGVTVSAAPTGGLSATISGNSLIVTNTAAAQGSYPLTLTATGPSGTAKTTVTVTVPAVSVPIAGDFSFNLDPSELNLTAGQSAVVSALVTPSGGFTGDVTYSVSGAPAGLTATVRSAKLSFTNVSAATGTSTVTVTATSGTLIHTALLRVTTQAAPPLPPGTPDFSLSATPSSLSLATGAQSTVTLSTSAVNNFSASLTYSVDGAPAGLSATISGTTLTVKNTGAAPGSYPLSVTASGGGVTHGTTVLVTVPGVPTSTPDFTVSLTPNALTLAQGQSATSSASALPTNSFAGNVSYSVSGAPAGLQAAFNGATLTVTNASAAAGSYSLTVTGTSGTLTHTTTLSVLVTAGNPQPPAGKFYLSDDNSQKVLPENGSISIQLYYLDQIKNKVDLTRPYTGALDLMHQDELLAQGITISQQAGKVILTDNGNTQPNTYSIKVKIAGAPADEVLDFGVDFIATNSAHVLKSAGVALDTTGQSFASYTVDGNNIGSIDALPQYLPFQGQNGANPVDITYNRPGPRNRSVTVTFGFGFAGFDTPPLPFELLISYKDGTTSRIPVTLQYQGSGHVPIHRYLDVIHSRTAQEQAGLDEINRIRASGNCNGQKYPILPPIATNANLDNGNREYAAYISQTSATSFSRNDLRLYAMLNGYVDDFFSFGLMQYVYGTNTPSLADGRTAAGQLNCEQFMVNTSNLIGSFVYVPYGSADGFWSWTVEQVR</sequence>
<dbReference type="RefSeq" id="WP_124873820.1">
    <property type="nucleotide sequence ID" value="NZ_CP034184.1"/>
</dbReference>
<dbReference type="AlphaFoldDB" id="A0A3G8YG89"/>
<dbReference type="EMBL" id="CP034184">
    <property type="protein sequence ID" value="AZI44308.1"/>
    <property type="molecule type" value="Genomic_DNA"/>
</dbReference>